<accession>A0A426ZKT3</accession>
<dbReference type="InterPro" id="IPR036514">
    <property type="entry name" value="SGNH_hydro_sf"/>
</dbReference>
<evidence type="ECO:0000256" key="1">
    <source>
        <dbReference type="ARBA" id="ARBA00004613"/>
    </source>
</evidence>
<dbReference type="PANTHER" id="PTHR45650">
    <property type="entry name" value="GDSL-LIKE LIPASE/ACYLHYDROLASE-RELATED"/>
    <property type="match status" value="1"/>
</dbReference>
<keyword evidence="7" id="KW-0443">Lipid metabolism</keyword>
<evidence type="ECO:0000256" key="6">
    <source>
        <dbReference type="ARBA" id="ARBA00022963"/>
    </source>
</evidence>
<comment type="similarity">
    <text evidence="2">Belongs to the 'GDSL' lipolytic enzyme family.</text>
</comment>
<organism evidence="9 10">
    <name type="scientific">Ensete ventricosum</name>
    <name type="common">Abyssinian banana</name>
    <name type="synonym">Musa ensete</name>
    <dbReference type="NCBI Taxonomy" id="4639"/>
    <lineage>
        <taxon>Eukaryota</taxon>
        <taxon>Viridiplantae</taxon>
        <taxon>Streptophyta</taxon>
        <taxon>Embryophyta</taxon>
        <taxon>Tracheophyta</taxon>
        <taxon>Spermatophyta</taxon>
        <taxon>Magnoliopsida</taxon>
        <taxon>Liliopsida</taxon>
        <taxon>Zingiberales</taxon>
        <taxon>Musaceae</taxon>
        <taxon>Ensete</taxon>
    </lineage>
</organism>
<feature type="signal peptide" evidence="8">
    <location>
        <begin position="1"/>
        <end position="24"/>
    </location>
</feature>
<sequence>MAETPVWLLFMAFSSLPLLPWCKGGDEAAVKGMFVFGSSLVDNGNNNFLRNSKARADYSPYGIDFPWGPSGRFSNGRNPVDVLGQLLMLPSLIPPFADPETKGRRIAHGGEVMNLSSQIGNFEDKTLPELKAQLRKGGSRRVVANRFLSQYLFVVGTGGNDYLLNFFAGDAKNSTTMSEFTHHLVSIFSAQLKVKFSCQYDHIDAVCGVTFLVTKITSLLQKLYDLGARKFVLFSIQAMGCVPVVRATVPTANGGCVEAMNEAAILFNSHLRRLADASRRRRMPGSFVVYVNSYKIIRDIINNPIPCGTYLRGLRAACPSAEASFQVSRRRARRAASCHRPWRTGEGYCAEGEGVPAAIATLTSSSTGFTLLMLSI</sequence>
<dbReference type="AlphaFoldDB" id="A0A426ZKT3"/>
<comment type="subcellular location">
    <subcellularLocation>
        <location evidence="1">Secreted</location>
    </subcellularLocation>
</comment>
<keyword evidence="4 8" id="KW-0732">Signal</keyword>
<evidence type="ECO:0000256" key="2">
    <source>
        <dbReference type="ARBA" id="ARBA00008668"/>
    </source>
</evidence>
<name>A0A426ZKT3_ENSVE</name>
<evidence type="ECO:0000256" key="4">
    <source>
        <dbReference type="ARBA" id="ARBA00022729"/>
    </source>
</evidence>
<evidence type="ECO:0000256" key="3">
    <source>
        <dbReference type="ARBA" id="ARBA00022525"/>
    </source>
</evidence>
<proteinExistence type="inferred from homology"/>
<evidence type="ECO:0000256" key="7">
    <source>
        <dbReference type="ARBA" id="ARBA00023098"/>
    </source>
</evidence>
<dbReference type="Gene3D" id="3.40.50.1110">
    <property type="entry name" value="SGNH hydrolase"/>
    <property type="match status" value="1"/>
</dbReference>
<dbReference type="InterPro" id="IPR001087">
    <property type="entry name" value="GDSL"/>
</dbReference>
<comment type="caution">
    <text evidence="9">The sequence shown here is derived from an EMBL/GenBank/DDBJ whole genome shotgun (WGS) entry which is preliminary data.</text>
</comment>
<evidence type="ECO:0000313" key="9">
    <source>
        <dbReference type="EMBL" id="RRT64545.1"/>
    </source>
</evidence>
<evidence type="ECO:0000256" key="8">
    <source>
        <dbReference type="SAM" id="SignalP"/>
    </source>
</evidence>
<dbReference type="Proteomes" id="UP000287651">
    <property type="component" value="Unassembled WGS sequence"/>
</dbReference>
<protein>
    <recommendedName>
        <fullName evidence="11">GDSL esterase/lipase</fullName>
    </recommendedName>
</protein>
<evidence type="ECO:0008006" key="11">
    <source>
        <dbReference type="Google" id="ProtNLM"/>
    </source>
</evidence>
<evidence type="ECO:0000256" key="5">
    <source>
        <dbReference type="ARBA" id="ARBA00022801"/>
    </source>
</evidence>
<gene>
    <name evidence="9" type="ORF">B296_00011008</name>
</gene>
<dbReference type="GO" id="GO:0005576">
    <property type="term" value="C:extracellular region"/>
    <property type="evidence" value="ECO:0007669"/>
    <property type="project" value="UniProtKB-SubCell"/>
</dbReference>
<dbReference type="GO" id="GO:0016788">
    <property type="term" value="F:hydrolase activity, acting on ester bonds"/>
    <property type="evidence" value="ECO:0007669"/>
    <property type="project" value="InterPro"/>
</dbReference>
<reference evidence="9 10" key="1">
    <citation type="journal article" date="2014" name="Agronomy (Basel)">
        <title>A Draft Genome Sequence for Ensete ventricosum, the Drought-Tolerant Tree Against Hunger.</title>
        <authorList>
            <person name="Harrison J."/>
            <person name="Moore K.A."/>
            <person name="Paszkiewicz K."/>
            <person name="Jones T."/>
            <person name="Grant M."/>
            <person name="Ambacheew D."/>
            <person name="Muzemil S."/>
            <person name="Studholme D.J."/>
        </authorList>
    </citation>
    <scope>NUCLEOTIDE SEQUENCE [LARGE SCALE GENOMIC DNA]</scope>
</reference>
<keyword evidence="5" id="KW-0378">Hydrolase</keyword>
<dbReference type="GO" id="GO:0016042">
    <property type="term" value="P:lipid catabolic process"/>
    <property type="evidence" value="ECO:0007669"/>
    <property type="project" value="UniProtKB-KW"/>
</dbReference>
<dbReference type="Pfam" id="PF00657">
    <property type="entry name" value="Lipase_GDSL"/>
    <property type="match status" value="1"/>
</dbReference>
<keyword evidence="3" id="KW-0964">Secreted</keyword>
<feature type="chain" id="PRO_5019501543" description="GDSL esterase/lipase" evidence="8">
    <location>
        <begin position="25"/>
        <end position="376"/>
    </location>
</feature>
<dbReference type="EMBL" id="AMZH03006151">
    <property type="protein sequence ID" value="RRT64545.1"/>
    <property type="molecule type" value="Genomic_DNA"/>
</dbReference>
<dbReference type="InterPro" id="IPR051238">
    <property type="entry name" value="GDSL_esterase/lipase"/>
</dbReference>
<keyword evidence="6" id="KW-0442">Lipid degradation</keyword>
<dbReference type="PANTHER" id="PTHR45650:SF2">
    <property type="entry name" value="OS06G0560700 PROTEIN"/>
    <property type="match status" value="1"/>
</dbReference>
<evidence type="ECO:0000313" key="10">
    <source>
        <dbReference type="Proteomes" id="UP000287651"/>
    </source>
</evidence>